<organism evidence="2 3">
    <name type="scientific">Uliginosibacterium aquaticum</name>
    <dbReference type="NCBI Taxonomy" id="2731212"/>
    <lineage>
        <taxon>Bacteria</taxon>
        <taxon>Pseudomonadati</taxon>
        <taxon>Pseudomonadota</taxon>
        <taxon>Betaproteobacteria</taxon>
        <taxon>Rhodocyclales</taxon>
        <taxon>Zoogloeaceae</taxon>
        <taxon>Uliginosibacterium</taxon>
    </lineage>
</organism>
<gene>
    <name evidence="2" type="ORF">HJ583_011115</name>
</gene>
<name>A0ABX2IGF9_9RHOO</name>
<evidence type="ECO:0000256" key="1">
    <source>
        <dbReference type="SAM" id="Phobius"/>
    </source>
</evidence>
<keyword evidence="1" id="KW-1133">Transmembrane helix</keyword>
<dbReference type="Pfam" id="PF05545">
    <property type="entry name" value="FixQ"/>
    <property type="match status" value="1"/>
</dbReference>
<sequence length="60" mass="6473">MDINLVRSLVTAGGFCCFVAIILWAFSKSARKGFDEAAMLPFQDEEAADVQSASRSKSEG</sequence>
<proteinExistence type="predicted"/>
<comment type="caution">
    <text evidence="2">The sequence shown here is derived from an EMBL/GenBank/DDBJ whole genome shotgun (WGS) entry which is preliminary data.</text>
</comment>
<dbReference type="EMBL" id="JABCSC020000002">
    <property type="protein sequence ID" value="NSL55577.1"/>
    <property type="molecule type" value="Genomic_DNA"/>
</dbReference>
<dbReference type="CDD" id="cd01324">
    <property type="entry name" value="cbb3_Oxidase_CcoQ"/>
    <property type="match status" value="1"/>
</dbReference>
<dbReference type="InterPro" id="IPR008621">
    <property type="entry name" value="Cbb3-typ_cyt_oxidase_comp"/>
</dbReference>
<keyword evidence="1" id="KW-0472">Membrane</keyword>
<dbReference type="Proteomes" id="UP000778523">
    <property type="component" value="Unassembled WGS sequence"/>
</dbReference>
<accession>A0ABX2IGF9</accession>
<keyword evidence="3" id="KW-1185">Reference proteome</keyword>
<reference evidence="2 3" key="1">
    <citation type="submission" date="2020-06" db="EMBL/GenBank/DDBJ databases">
        <title>Draft genome of Uliginosibacterium sp. IMCC34675.</title>
        <authorList>
            <person name="Song J."/>
        </authorList>
    </citation>
    <scope>NUCLEOTIDE SEQUENCE [LARGE SCALE GENOMIC DNA]</scope>
    <source>
        <strain evidence="2 3">IMCC34675</strain>
    </source>
</reference>
<evidence type="ECO:0000313" key="2">
    <source>
        <dbReference type="EMBL" id="NSL55577.1"/>
    </source>
</evidence>
<evidence type="ECO:0000313" key="3">
    <source>
        <dbReference type="Proteomes" id="UP000778523"/>
    </source>
</evidence>
<feature type="transmembrane region" description="Helical" evidence="1">
    <location>
        <begin position="6"/>
        <end position="26"/>
    </location>
</feature>
<keyword evidence="1" id="KW-0812">Transmembrane</keyword>
<protein>
    <submittedName>
        <fullName evidence="2">Cbb3-type cytochrome c oxidase subunit 3</fullName>
    </submittedName>
</protein>